<comment type="caution">
    <text evidence="3">The sequence shown here is derived from an EMBL/GenBank/DDBJ whole genome shotgun (WGS) entry which is preliminary data.</text>
</comment>
<keyword evidence="1" id="KW-0812">Transmembrane</keyword>
<keyword evidence="1" id="KW-0472">Membrane</keyword>
<keyword evidence="4" id="KW-1185">Reference proteome</keyword>
<dbReference type="Proteomes" id="UP000322876">
    <property type="component" value="Unassembled WGS sequence"/>
</dbReference>
<dbReference type="AlphaFoldDB" id="A0A5A8F1D6"/>
<evidence type="ECO:0000313" key="3">
    <source>
        <dbReference type="EMBL" id="KAA0257156.1"/>
    </source>
</evidence>
<accession>A0A5A8F1D6</accession>
<dbReference type="InterPro" id="IPR018758">
    <property type="entry name" value="FtrD-like"/>
</dbReference>
<feature type="transmembrane region" description="Helical" evidence="1">
    <location>
        <begin position="24"/>
        <end position="44"/>
    </location>
</feature>
<evidence type="ECO:0000259" key="2">
    <source>
        <dbReference type="Pfam" id="PF10080"/>
    </source>
</evidence>
<evidence type="ECO:0000256" key="1">
    <source>
        <dbReference type="SAM" id="Phobius"/>
    </source>
</evidence>
<organism evidence="3 4">
    <name type="scientific">Deferribacter autotrophicus</name>
    <dbReference type="NCBI Taxonomy" id="500465"/>
    <lineage>
        <taxon>Bacteria</taxon>
        <taxon>Pseudomonadati</taxon>
        <taxon>Deferribacterota</taxon>
        <taxon>Deferribacteres</taxon>
        <taxon>Deferribacterales</taxon>
        <taxon>Deferribacteraceae</taxon>
        <taxon>Deferribacter</taxon>
    </lineage>
</organism>
<keyword evidence="1" id="KW-1133">Transmembrane helix</keyword>
<gene>
    <name evidence="3" type="ORF">FHQ18_11345</name>
</gene>
<reference evidence="3 4" key="1">
    <citation type="submission" date="2019-06" db="EMBL/GenBank/DDBJ databases">
        <title>Genomic insights into carbon and energy metabolism of Deferribacter autotrophicus revealed new metabolic traits in the phylum Deferribacteres.</title>
        <authorList>
            <person name="Slobodkin A.I."/>
            <person name="Slobodkina G.B."/>
            <person name="Allioux M."/>
            <person name="Alain K."/>
            <person name="Jebbar M."/>
            <person name="Shadrin V."/>
            <person name="Kublanov I.V."/>
            <person name="Toshchakov S.V."/>
            <person name="Bonch-Osmolovskaya E.A."/>
        </authorList>
    </citation>
    <scope>NUCLEOTIDE SEQUENCE [LARGE SCALE GENOMIC DNA]</scope>
    <source>
        <strain evidence="3 4">SL50</strain>
    </source>
</reference>
<evidence type="ECO:0000313" key="4">
    <source>
        <dbReference type="Proteomes" id="UP000322876"/>
    </source>
</evidence>
<feature type="domain" description="Membrane iron-sulfur containing protein FtrD-like" evidence="2">
    <location>
        <begin position="95"/>
        <end position="195"/>
    </location>
</feature>
<dbReference type="Pfam" id="PF10080">
    <property type="entry name" value="FtrD-like"/>
    <property type="match status" value="1"/>
</dbReference>
<protein>
    <submittedName>
        <fullName evidence="3">DUF2318 domain-containing protein</fullName>
    </submittedName>
</protein>
<name>A0A5A8F1D6_9BACT</name>
<sequence>MDKRNELKEKLMKEEERYKGPNKVIIFMFIFIAIVGLGAFVFNAKKNSMPIKRYTGGNYNIGKSMNYKGKEINMTDISYQIENKKLVLDLNQVINNKIIYTVYRNKSSNKEVPLAAYIAPSGRLVVVIAMCEPCRSQRFRIRNNILVCETCGTRWFLNDLRGISGGCVKYPPEEIPYKIINGKIYIDLNILDNWRLRI</sequence>
<dbReference type="EMBL" id="VFJB01000009">
    <property type="protein sequence ID" value="KAA0257156.1"/>
    <property type="molecule type" value="Genomic_DNA"/>
</dbReference>
<dbReference type="OrthoDB" id="1952410at2"/>
<dbReference type="RefSeq" id="WP_149267298.1">
    <property type="nucleotide sequence ID" value="NZ_VFJB01000009.1"/>
</dbReference>
<proteinExistence type="predicted"/>